<dbReference type="Gene3D" id="1.10.3130.10">
    <property type="entry name" value="serine acetyltransferase, domain 1"/>
    <property type="match status" value="1"/>
</dbReference>
<dbReference type="Proteomes" id="UP000324376">
    <property type="component" value="Unassembled WGS sequence"/>
</dbReference>
<dbReference type="OrthoDB" id="9801456at2"/>
<proteinExistence type="predicted"/>
<dbReference type="GO" id="GO:0016746">
    <property type="term" value="F:acyltransferase activity"/>
    <property type="evidence" value="ECO:0007669"/>
    <property type="project" value="UniProtKB-KW"/>
</dbReference>
<dbReference type="EMBL" id="VNHU01000003">
    <property type="protein sequence ID" value="TYP75185.1"/>
    <property type="molecule type" value="Genomic_DNA"/>
</dbReference>
<reference evidence="4 5" key="1">
    <citation type="submission" date="2019-07" db="EMBL/GenBank/DDBJ databases">
        <title>Genomic Encyclopedia of Archaeal and Bacterial Type Strains, Phase II (KMG-II): from individual species to whole genera.</title>
        <authorList>
            <person name="Goeker M."/>
        </authorList>
    </citation>
    <scope>NUCLEOTIDE SEQUENCE [LARGE SCALE GENOMIC DNA]</scope>
    <source>
        <strain evidence="4 5">DSM 17527</strain>
    </source>
</reference>
<evidence type="ECO:0000256" key="2">
    <source>
        <dbReference type="ARBA" id="ARBA00022679"/>
    </source>
</evidence>
<dbReference type="RefSeq" id="WP_148782181.1">
    <property type="nucleotide sequence ID" value="NZ_VNHU01000003.1"/>
</dbReference>
<evidence type="ECO:0000256" key="3">
    <source>
        <dbReference type="ARBA" id="ARBA00023315"/>
    </source>
</evidence>
<dbReference type="InterPro" id="IPR011004">
    <property type="entry name" value="Trimer_LpxA-like_sf"/>
</dbReference>
<evidence type="ECO:0000313" key="5">
    <source>
        <dbReference type="Proteomes" id="UP000324376"/>
    </source>
</evidence>
<dbReference type="NCBIfam" id="NF041874">
    <property type="entry name" value="EPS_EpsC"/>
    <property type="match status" value="1"/>
</dbReference>
<dbReference type="CDD" id="cd03354">
    <property type="entry name" value="LbH_SAT"/>
    <property type="match status" value="1"/>
</dbReference>
<dbReference type="SUPFAM" id="SSF51161">
    <property type="entry name" value="Trimeric LpxA-like enzymes"/>
    <property type="match status" value="1"/>
</dbReference>
<dbReference type="GO" id="GO:0008652">
    <property type="term" value="P:amino acid biosynthetic process"/>
    <property type="evidence" value="ECO:0007669"/>
    <property type="project" value="UniProtKB-KW"/>
</dbReference>
<evidence type="ECO:0000313" key="4">
    <source>
        <dbReference type="EMBL" id="TYP75185.1"/>
    </source>
</evidence>
<comment type="caution">
    <text evidence="4">The sequence shown here is derived from an EMBL/GenBank/DDBJ whole genome shotgun (WGS) entry which is preliminary data.</text>
</comment>
<keyword evidence="1" id="KW-0028">Amino-acid biosynthesis</keyword>
<evidence type="ECO:0000256" key="1">
    <source>
        <dbReference type="ARBA" id="ARBA00022605"/>
    </source>
</evidence>
<dbReference type="AlphaFoldDB" id="A0A5S5C700"/>
<keyword evidence="2 4" id="KW-0808">Transferase</keyword>
<protein>
    <submittedName>
        <fullName evidence="4">Serine O-acetyltransferase</fullName>
    </submittedName>
</protein>
<gene>
    <name evidence="4" type="ORF">BD809_103249</name>
</gene>
<dbReference type="InterPro" id="IPR042122">
    <property type="entry name" value="Ser_AcTrfase_N_sf"/>
</dbReference>
<name>A0A5S5C700_9FLAO</name>
<organism evidence="4 5">
    <name type="scientific">Aquimarina intermedia</name>
    <dbReference type="NCBI Taxonomy" id="350814"/>
    <lineage>
        <taxon>Bacteria</taxon>
        <taxon>Pseudomonadati</taxon>
        <taxon>Bacteroidota</taxon>
        <taxon>Flavobacteriia</taxon>
        <taxon>Flavobacteriales</taxon>
        <taxon>Flavobacteriaceae</taxon>
        <taxon>Aquimarina</taxon>
    </lineage>
</organism>
<accession>A0A5S5C700</accession>
<dbReference type="Gene3D" id="2.160.10.10">
    <property type="entry name" value="Hexapeptide repeat proteins"/>
    <property type="match status" value="1"/>
</dbReference>
<keyword evidence="3" id="KW-0012">Acyltransferase</keyword>
<dbReference type="InterPro" id="IPR045304">
    <property type="entry name" value="LbH_SAT"/>
</dbReference>
<keyword evidence="5" id="KW-1185">Reference proteome</keyword>
<dbReference type="InterPro" id="IPR053376">
    <property type="entry name" value="Serine_acetyltransferase"/>
</dbReference>
<sequence length="263" mass="29545">MTEERAAIIAKIKEQKKNPNLKLKLKEKTEYFTNLLFYTLFDTDTVVAKNVNLLENTFEELVDLACWEIEKPCSKIWQSYLECLPTILTKLNRDAQAFMKNDPAANSIEEVYMAYPGFYAIAIYRLSHQLLKFGLPLVPRLMTEYAHRLSGTDIHPGATIGDSFFIDHATGIVIGETVIIKDHVNMYQGVTLGGLYVDRKLRNTKRHPTIENNVTIYANATILGGDTVIGTNSIIGGNTWITSSVPENSIISNTSEIKIKKAL</sequence>
<dbReference type="PANTHER" id="PTHR42811">
    <property type="entry name" value="SERINE ACETYLTRANSFERASE"/>
    <property type="match status" value="1"/>
</dbReference>